<dbReference type="OrthoDB" id="9789123at2"/>
<comment type="caution">
    <text evidence="1">The sequence shown here is derived from an EMBL/GenBank/DDBJ whole genome shotgun (WGS) entry which is preliminary data.</text>
</comment>
<proteinExistence type="predicted"/>
<dbReference type="GO" id="GO:0032259">
    <property type="term" value="P:methylation"/>
    <property type="evidence" value="ECO:0007669"/>
    <property type="project" value="UniProtKB-KW"/>
</dbReference>
<dbReference type="AlphaFoldDB" id="A0A1S9PAY0"/>
<organism evidence="1 2">
    <name type="scientific">Mucilaginibacter pedocola</name>
    <dbReference type="NCBI Taxonomy" id="1792845"/>
    <lineage>
        <taxon>Bacteria</taxon>
        <taxon>Pseudomonadati</taxon>
        <taxon>Bacteroidota</taxon>
        <taxon>Sphingobacteriia</taxon>
        <taxon>Sphingobacteriales</taxon>
        <taxon>Sphingobacteriaceae</taxon>
        <taxon>Mucilaginibacter</taxon>
    </lineage>
</organism>
<gene>
    <name evidence="1" type="ORF">BC343_10550</name>
</gene>
<dbReference type="Pfam" id="PF13489">
    <property type="entry name" value="Methyltransf_23"/>
    <property type="match status" value="1"/>
</dbReference>
<dbReference type="PANTHER" id="PTHR43861">
    <property type="entry name" value="TRANS-ACONITATE 2-METHYLTRANSFERASE-RELATED"/>
    <property type="match status" value="1"/>
</dbReference>
<keyword evidence="1" id="KW-0808">Transferase</keyword>
<dbReference type="PANTHER" id="PTHR43861:SF6">
    <property type="entry name" value="METHYLTRANSFERASE TYPE 11"/>
    <property type="match status" value="1"/>
</dbReference>
<dbReference type="Gene3D" id="3.40.50.150">
    <property type="entry name" value="Vaccinia Virus protein VP39"/>
    <property type="match status" value="1"/>
</dbReference>
<dbReference type="Proteomes" id="UP000189739">
    <property type="component" value="Unassembled WGS sequence"/>
</dbReference>
<evidence type="ECO:0000313" key="2">
    <source>
        <dbReference type="Proteomes" id="UP000189739"/>
    </source>
</evidence>
<evidence type="ECO:0000313" key="1">
    <source>
        <dbReference type="EMBL" id="OOQ58089.1"/>
    </source>
</evidence>
<dbReference type="InterPro" id="IPR029063">
    <property type="entry name" value="SAM-dependent_MTases_sf"/>
</dbReference>
<sequence length="206" mass="23211">MSEYKEYHFNSGNITHNFKYMLQPLLKMLNKTKNQSILDLGCGNGYLVNYLLHLGYNAYGTDASEQGIAIAKQTSPGRFFVQDLSTDSLPAELQAMKFDTVISTEVIEHLYDPESFIDFCKQALTPGGEIIISTPYHGYLKNLVLSLTNKWDKHLNPVWLGGHIKMWSASTLGGLLTDKGFTVTQFEGCGRMPYLWKSMIIKAKLN</sequence>
<dbReference type="CDD" id="cd02440">
    <property type="entry name" value="AdoMet_MTases"/>
    <property type="match status" value="1"/>
</dbReference>
<reference evidence="1 2" key="1">
    <citation type="submission" date="2016-07" db="EMBL/GenBank/DDBJ databases">
        <title>Genomic analysis of zinc-resistant bacterium Mucilaginibacter pedocola TBZ30.</title>
        <authorList>
            <person name="Huang J."/>
            <person name="Tang J."/>
        </authorList>
    </citation>
    <scope>NUCLEOTIDE SEQUENCE [LARGE SCALE GENOMIC DNA]</scope>
    <source>
        <strain evidence="1 2">TBZ30</strain>
    </source>
</reference>
<dbReference type="RefSeq" id="WP_078349818.1">
    <property type="nucleotide sequence ID" value="NZ_MBTF01000034.1"/>
</dbReference>
<keyword evidence="2" id="KW-1185">Reference proteome</keyword>
<dbReference type="GO" id="GO:0008168">
    <property type="term" value="F:methyltransferase activity"/>
    <property type="evidence" value="ECO:0007669"/>
    <property type="project" value="UniProtKB-KW"/>
</dbReference>
<name>A0A1S9PAY0_9SPHI</name>
<accession>A0A1S9PAY0</accession>
<dbReference type="EMBL" id="MBTF01000034">
    <property type="protein sequence ID" value="OOQ58089.1"/>
    <property type="molecule type" value="Genomic_DNA"/>
</dbReference>
<dbReference type="SUPFAM" id="SSF53335">
    <property type="entry name" value="S-adenosyl-L-methionine-dependent methyltransferases"/>
    <property type="match status" value="1"/>
</dbReference>
<dbReference type="STRING" id="1792845.BC343_10550"/>
<protein>
    <submittedName>
        <fullName evidence="1">Methyltransferase</fullName>
    </submittedName>
</protein>
<keyword evidence="1" id="KW-0489">Methyltransferase</keyword>